<comment type="subcellular location">
    <subcellularLocation>
        <location evidence="8">Cytoplasm</location>
    </subcellularLocation>
</comment>
<dbReference type="PANTHER" id="PTHR47552:SF1">
    <property type="entry name" value="PHOSPHORIBOSYLFORMYLGLYCINAMIDINE SYNTHASE SUBUNIT PURQ"/>
    <property type="match status" value="1"/>
</dbReference>
<dbReference type="SUPFAM" id="SSF52317">
    <property type="entry name" value="Class I glutamine amidotransferase-like"/>
    <property type="match status" value="1"/>
</dbReference>
<dbReference type="SMART" id="SM01211">
    <property type="entry name" value="GATase_5"/>
    <property type="match status" value="1"/>
</dbReference>
<dbReference type="RefSeq" id="WP_133956849.1">
    <property type="nucleotide sequence ID" value="NZ_SORI01000004.1"/>
</dbReference>
<keyword evidence="3 8" id="KW-0547">Nucleotide-binding</keyword>
<evidence type="ECO:0000256" key="3">
    <source>
        <dbReference type="ARBA" id="ARBA00022741"/>
    </source>
</evidence>
<dbReference type="AlphaFoldDB" id="A0A4V3HGL0"/>
<dbReference type="GO" id="GO:0005737">
    <property type="term" value="C:cytoplasm"/>
    <property type="evidence" value="ECO:0007669"/>
    <property type="project" value="UniProtKB-SubCell"/>
</dbReference>
<dbReference type="UniPathway" id="UPA00074">
    <property type="reaction ID" value="UER00128"/>
</dbReference>
<comment type="subunit">
    <text evidence="8">Part of the FGAM synthase complex composed of 1 PurL, 1 PurQ and 2 PurS subunits.</text>
</comment>
<evidence type="ECO:0000256" key="2">
    <source>
        <dbReference type="ARBA" id="ARBA00022598"/>
    </source>
</evidence>
<dbReference type="PIRSF" id="PIRSF001586">
    <property type="entry name" value="FGAM_synth_I"/>
    <property type="match status" value="1"/>
</dbReference>
<accession>A0A4V3HGL0</accession>
<dbReference type="Pfam" id="PF13507">
    <property type="entry name" value="GATase_5"/>
    <property type="match status" value="1"/>
</dbReference>
<reference evidence="9 10" key="1">
    <citation type="submission" date="2019-03" db="EMBL/GenBank/DDBJ databases">
        <title>Genomic Encyclopedia of Type Strains, Phase IV (KMG-IV): sequencing the most valuable type-strain genomes for metagenomic binning, comparative biology and taxonomic classification.</title>
        <authorList>
            <person name="Goeker M."/>
        </authorList>
    </citation>
    <scope>NUCLEOTIDE SEQUENCE [LARGE SCALE GENOMIC DNA]</scope>
    <source>
        <strain evidence="9 10">DSM 25964</strain>
    </source>
</reference>
<dbReference type="GO" id="GO:0004359">
    <property type="term" value="F:glutaminase activity"/>
    <property type="evidence" value="ECO:0007669"/>
    <property type="project" value="UniProtKB-EC"/>
</dbReference>
<organism evidence="9 10">
    <name type="scientific">Aminivibrio pyruvatiphilus</name>
    <dbReference type="NCBI Taxonomy" id="1005740"/>
    <lineage>
        <taxon>Bacteria</taxon>
        <taxon>Thermotogati</taxon>
        <taxon>Synergistota</taxon>
        <taxon>Synergistia</taxon>
        <taxon>Synergistales</taxon>
        <taxon>Aminobacteriaceae</taxon>
        <taxon>Aminivibrio</taxon>
    </lineage>
</organism>
<feature type="active site" evidence="8">
    <location>
        <position position="204"/>
    </location>
</feature>
<evidence type="ECO:0000256" key="8">
    <source>
        <dbReference type="HAMAP-Rule" id="MF_00421"/>
    </source>
</evidence>
<keyword evidence="5 8" id="KW-0378">Hydrolase</keyword>
<dbReference type="GO" id="GO:0004642">
    <property type="term" value="F:phosphoribosylformylglycinamidine synthase activity"/>
    <property type="evidence" value="ECO:0007669"/>
    <property type="project" value="UniProtKB-UniRule"/>
</dbReference>
<keyword evidence="6 8" id="KW-0067">ATP-binding</keyword>
<comment type="pathway">
    <text evidence="8">Purine metabolism; IMP biosynthesis via de novo pathway; 5-amino-1-(5-phospho-D-ribosyl)imidazole from N(2)-formyl-N(1)-(5-phospho-D-ribosyl)glycinamide: step 1/2.</text>
</comment>
<sequence>MKTAVVIFPGSNCDQDVIHSVRDTLGCEVNAVWHREERLPEGTDLVILPGGFSYGDYLRSGAMAARSPVMGAVREHGGHGGLVLGICNGFQILTESRLLPGVLLPNKTLSFICRPCCLSVENTETPFTGLFEKGQVVQFPIAHGDGLFFLPADELEDLEKRGGAVFRYVSPGGDGGDEWNPNGSVNSIAGIVNPEGNILGLMPHPERASEAILGGEDGRLFWRSVASFLEKGGRRHGLQ</sequence>
<dbReference type="NCBIfam" id="NF002957">
    <property type="entry name" value="PRK03619.1"/>
    <property type="match status" value="1"/>
</dbReference>
<evidence type="ECO:0000313" key="10">
    <source>
        <dbReference type="Proteomes" id="UP000295066"/>
    </source>
</evidence>
<keyword evidence="1 8" id="KW-0963">Cytoplasm</keyword>
<dbReference type="EC" id="6.3.5.3" evidence="8"/>
<dbReference type="InterPro" id="IPR029062">
    <property type="entry name" value="Class_I_gatase-like"/>
</dbReference>
<dbReference type="GO" id="GO:0005524">
    <property type="term" value="F:ATP binding"/>
    <property type="evidence" value="ECO:0007669"/>
    <property type="project" value="UniProtKB-KW"/>
</dbReference>
<dbReference type="Gene3D" id="3.40.50.880">
    <property type="match status" value="1"/>
</dbReference>
<dbReference type="Proteomes" id="UP000295066">
    <property type="component" value="Unassembled WGS sequence"/>
</dbReference>
<keyword evidence="2 8" id="KW-0436">Ligase</keyword>
<keyword evidence="10" id="KW-1185">Reference proteome</keyword>
<keyword evidence="7 8" id="KW-0315">Glutamine amidotransferase</keyword>
<dbReference type="PANTHER" id="PTHR47552">
    <property type="entry name" value="PHOSPHORIBOSYLFORMYLGLYCINAMIDINE SYNTHASE SUBUNIT PURQ"/>
    <property type="match status" value="1"/>
</dbReference>
<dbReference type="EC" id="3.5.1.2" evidence="8"/>
<comment type="catalytic activity">
    <reaction evidence="8">
        <text>N(2)-formyl-N(1)-(5-phospho-beta-D-ribosyl)glycinamide + L-glutamine + ATP + H2O = 2-formamido-N(1)-(5-O-phospho-beta-D-ribosyl)acetamidine + L-glutamate + ADP + phosphate + H(+)</text>
        <dbReference type="Rhea" id="RHEA:17129"/>
        <dbReference type="ChEBI" id="CHEBI:15377"/>
        <dbReference type="ChEBI" id="CHEBI:15378"/>
        <dbReference type="ChEBI" id="CHEBI:29985"/>
        <dbReference type="ChEBI" id="CHEBI:30616"/>
        <dbReference type="ChEBI" id="CHEBI:43474"/>
        <dbReference type="ChEBI" id="CHEBI:58359"/>
        <dbReference type="ChEBI" id="CHEBI:147286"/>
        <dbReference type="ChEBI" id="CHEBI:147287"/>
        <dbReference type="ChEBI" id="CHEBI:456216"/>
        <dbReference type="EC" id="6.3.5.3"/>
    </reaction>
</comment>
<keyword evidence="4 8" id="KW-0658">Purine biosynthesis</keyword>
<evidence type="ECO:0000256" key="4">
    <source>
        <dbReference type="ARBA" id="ARBA00022755"/>
    </source>
</evidence>
<comment type="function">
    <text evidence="8">Part of the phosphoribosylformylglycinamidine synthase complex involved in the purines biosynthetic pathway. Catalyzes the ATP-dependent conversion of formylglycinamide ribonucleotide (FGAR) and glutamine to yield formylglycinamidine ribonucleotide (FGAM) and glutamate. The FGAM synthase complex is composed of three subunits. PurQ produces an ammonia molecule by converting glutamine to glutamate. PurL transfers the ammonia molecule to FGAR to form FGAM in an ATP-dependent manner. PurS interacts with PurQ and PurL and is thought to assist in the transfer of the ammonia molecule from PurQ to PurL.</text>
</comment>
<dbReference type="CDD" id="cd01740">
    <property type="entry name" value="GATase1_FGAR_AT"/>
    <property type="match status" value="1"/>
</dbReference>
<dbReference type="PROSITE" id="PS51273">
    <property type="entry name" value="GATASE_TYPE_1"/>
    <property type="match status" value="1"/>
</dbReference>
<gene>
    <name evidence="8" type="primary">purQ</name>
    <name evidence="9" type="ORF">C8D99_10471</name>
</gene>
<evidence type="ECO:0000256" key="5">
    <source>
        <dbReference type="ARBA" id="ARBA00022801"/>
    </source>
</evidence>
<protein>
    <recommendedName>
        <fullName evidence="8">Phosphoribosylformylglycinamidine synthase subunit PurQ</fullName>
        <shortName evidence="8">FGAM synthase</shortName>
        <ecNumber evidence="8">6.3.5.3</ecNumber>
    </recommendedName>
    <alternativeName>
        <fullName evidence="8">Formylglycinamide ribonucleotide amidotransferase subunit I</fullName>
        <shortName evidence="8">FGAR amidotransferase I</shortName>
        <shortName evidence="8">FGAR-AT I</shortName>
    </alternativeName>
    <alternativeName>
        <fullName evidence="8">Glutaminase PurQ</fullName>
        <ecNumber evidence="8">3.5.1.2</ecNumber>
    </alternativeName>
    <alternativeName>
        <fullName evidence="8">Phosphoribosylformylglycinamidine synthase subunit I</fullName>
    </alternativeName>
</protein>
<evidence type="ECO:0000256" key="1">
    <source>
        <dbReference type="ARBA" id="ARBA00022490"/>
    </source>
</evidence>
<evidence type="ECO:0000313" key="9">
    <source>
        <dbReference type="EMBL" id="TDY61831.1"/>
    </source>
</evidence>
<feature type="active site" evidence="8">
    <location>
        <position position="206"/>
    </location>
</feature>
<comment type="catalytic activity">
    <reaction evidence="8">
        <text>L-glutamine + H2O = L-glutamate + NH4(+)</text>
        <dbReference type="Rhea" id="RHEA:15889"/>
        <dbReference type="ChEBI" id="CHEBI:15377"/>
        <dbReference type="ChEBI" id="CHEBI:28938"/>
        <dbReference type="ChEBI" id="CHEBI:29985"/>
        <dbReference type="ChEBI" id="CHEBI:58359"/>
        <dbReference type="EC" id="3.5.1.2"/>
    </reaction>
</comment>
<evidence type="ECO:0000256" key="6">
    <source>
        <dbReference type="ARBA" id="ARBA00022840"/>
    </source>
</evidence>
<dbReference type="EMBL" id="SORI01000004">
    <property type="protein sequence ID" value="TDY61831.1"/>
    <property type="molecule type" value="Genomic_DNA"/>
</dbReference>
<dbReference type="InterPro" id="IPR010075">
    <property type="entry name" value="PRibForGlyAmidine_synth_PurQ"/>
</dbReference>
<dbReference type="NCBIfam" id="TIGR01737">
    <property type="entry name" value="FGAM_synth_I"/>
    <property type="match status" value="1"/>
</dbReference>
<feature type="active site" description="Nucleophile" evidence="8">
    <location>
        <position position="87"/>
    </location>
</feature>
<dbReference type="HAMAP" id="MF_00421">
    <property type="entry name" value="PurQ"/>
    <property type="match status" value="1"/>
</dbReference>
<name>A0A4V3HGL0_9BACT</name>
<proteinExistence type="inferred from homology"/>
<evidence type="ECO:0000256" key="7">
    <source>
        <dbReference type="ARBA" id="ARBA00022962"/>
    </source>
</evidence>
<dbReference type="GO" id="GO:0006189">
    <property type="term" value="P:'de novo' IMP biosynthetic process"/>
    <property type="evidence" value="ECO:0007669"/>
    <property type="project" value="UniProtKB-UniRule"/>
</dbReference>
<comment type="caution">
    <text evidence="9">The sequence shown here is derived from an EMBL/GenBank/DDBJ whole genome shotgun (WGS) entry which is preliminary data.</text>
</comment>
<dbReference type="OrthoDB" id="9804441at2"/>